<feature type="transmembrane region" description="Helical" evidence="1">
    <location>
        <begin position="44"/>
        <end position="67"/>
    </location>
</feature>
<proteinExistence type="predicted"/>
<dbReference type="RefSeq" id="WP_179760113.1">
    <property type="nucleotide sequence ID" value="NZ_BAAAJZ010000011.1"/>
</dbReference>
<gene>
    <name evidence="2" type="ORF">HDA37_000549</name>
</gene>
<accession>A0A852W061</accession>
<name>A0A852W061_PSEA5</name>
<keyword evidence="1" id="KW-0472">Membrane</keyword>
<keyword evidence="1" id="KW-0812">Transmembrane</keyword>
<comment type="caution">
    <text evidence="2">The sequence shown here is derived from an EMBL/GenBank/DDBJ whole genome shotgun (WGS) entry which is preliminary data.</text>
</comment>
<evidence type="ECO:0000313" key="2">
    <source>
        <dbReference type="EMBL" id="NYG00264.1"/>
    </source>
</evidence>
<protein>
    <submittedName>
        <fullName evidence="2">Uncharacterized protein</fullName>
    </submittedName>
</protein>
<organism evidence="2 3">
    <name type="scientific">Pseudonocardia alni</name>
    <name type="common">Amycolata alni</name>
    <dbReference type="NCBI Taxonomy" id="33907"/>
    <lineage>
        <taxon>Bacteria</taxon>
        <taxon>Bacillati</taxon>
        <taxon>Actinomycetota</taxon>
        <taxon>Actinomycetes</taxon>
        <taxon>Pseudonocardiales</taxon>
        <taxon>Pseudonocardiaceae</taxon>
        <taxon>Pseudonocardia</taxon>
    </lineage>
</organism>
<dbReference type="Proteomes" id="UP000549695">
    <property type="component" value="Unassembled WGS sequence"/>
</dbReference>
<reference evidence="2 3" key="1">
    <citation type="submission" date="2020-07" db="EMBL/GenBank/DDBJ databases">
        <title>Sequencing the genomes of 1000 actinobacteria strains.</title>
        <authorList>
            <person name="Klenk H.-P."/>
        </authorList>
    </citation>
    <scope>NUCLEOTIDE SEQUENCE [LARGE SCALE GENOMIC DNA]</scope>
    <source>
        <strain evidence="2 3">DSM 44749</strain>
    </source>
</reference>
<evidence type="ECO:0000256" key="1">
    <source>
        <dbReference type="SAM" id="Phobius"/>
    </source>
</evidence>
<dbReference type="AlphaFoldDB" id="A0A852W061"/>
<keyword evidence="3" id="KW-1185">Reference proteome</keyword>
<dbReference type="EMBL" id="JACCCZ010000001">
    <property type="protein sequence ID" value="NYG00264.1"/>
    <property type="molecule type" value="Genomic_DNA"/>
</dbReference>
<evidence type="ECO:0000313" key="3">
    <source>
        <dbReference type="Proteomes" id="UP000549695"/>
    </source>
</evidence>
<feature type="transmembrane region" description="Helical" evidence="1">
    <location>
        <begin position="21"/>
        <end position="38"/>
    </location>
</feature>
<sequence length="130" mass="14167">MEDKPNPGRRTYWGARYTRSWFTMLVGAPLAVGIYLSILQNTSAWLVLAPITVVIIAALWLVPMAVVSDRGIRFVLSGTALPWCRVAAVLDPRPGDEVVRLELIDGRVVRVPGVPPSAAPYLRTLRSGGS</sequence>
<dbReference type="GeneID" id="98050369"/>
<keyword evidence="1" id="KW-1133">Transmembrane helix</keyword>